<dbReference type="PANTHER" id="PTHR31302">
    <property type="entry name" value="TRANSMEMBRANE PROTEIN WITH METALLOPHOSPHOESTERASE DOMAIN-RELATED"/>
    <property type="match status" value="1"/>
</dbReference>
<name>A0ABR5A2K3_9BACL</name>
<evidence type="ECO:0000313" key="3">
    <source>
        <dbReference type="EMBL" id="KIL34898.1"/>
    </source>
</evidence>
<dbReference type="SUPFAM" id="SSF56300">
    <property type="entry name" value="Metallo-dependent phosphatases"/>
    <property type="match status" value="1"/>
</dbReference>
<dbReference type="Pfam" id="PF00149">
    <property type="entry name" value="Metallophos"/>
    <property type="match status" value="1"/>
</dbReference>
<feature type="transmembrane region" description="Helical" evidence="1">
    <location>
        <begin position="71"/>
        <end position="92"/>
    </location>
</feature>
<keyword evidence="4" id="KW-1185">Reference proteome</keyword>
<dbReference type="EMBL" id="JXAL01000026">
    <property type="protein sequence ID" value="KIL34898.1"/>
    <property type="molecule type" value="Genomic_DNA"/>
</dbReference>
<dbReference type="Gene3D" id="3.60.21.10">
    <property type="match status" value="1"/>
</dbReference>
<keyword evidence="1" id="KW-1133">Transmembrane helix</keyword>
<gene>
    <name evidence="3" type="ORF">SD71_16760</name>
</gene>
<keyword evidence="1" id="KW-0472">Membrane</keyword>
<feature type="transmembrane region" description="Helical" evidence="1">
    <location>
        <begin position="42"/>
        <end position="59"/>
    </location>
</feature>
<dbReference type="PANTHER" id="PTHR31302:SF0">
    <property type="entry name" value="TRANSMEMBRANE PROTEIN WITH METALLOPHOSPHOESTERASE DOMAIN"/>
    <property type="match status" value="1"/>
</dbReference>
<protein>
    <submittedName>
        <fullName evidence="3">Phosphoesterase</fullName>
    </submittedName>
</protein>
<dbReference type="InterPro" id="IPR029052">
    <property type="entry name" value="Metallo-depent_PP-like"/>
</dbReference>
<comment type="caution">
    <text evidence="3">The sequence shown here is derived from an EMBL/GenBank/DDBJ whole genome shotgun (WGS) entry which is preliminary data.</text>
</comment>
<dbReference type="CDD" id="cd07385">
    <property type="entry name" value="MPP_YkuE_C"/>
    <property type="match status" value="1"/>
</dbReference>
<keyword evidence="1" id="KW-0812">Transmembrane</keyword>
<feature type="transmembrane region" description="Helical" evidence="1">
    <location>
        <begin position="5"/>
        <end position="22"/>
    </location>
</feature>
<dbReference type="InterPro" id="IPR004843">
    <property type="entry name" value="Calcineurin-like_PHP"/>
</dbReference>
<dbReference type="InterPro" id="IPR051158">
    <property type="entry name" value="Metallophosphoesterase_sf"/>
</dbReference>
<organism evidence="3 4">
    <name type="scientific">Cohnella kolymensis</name>
    <dbReference type="NCBI Taxonomy" id="1590652"/>
    <lineage>
        <taxon>Bacteria</taxon>
        <taxon>Bacillati</taxon>
        <taxon>Bacillota</taxon>
        <taxon>Bacilli</taxon>
        <taxon>Bacillales</taxon>
        <taxon>Paenibacillaceae</taxon>
        <taxon>Cohnella</taxon>
    </lineage>
</organism>
<proteinExistence type="predicted"/>
<reference evidence="3 4" key="1">
    <citation type="submission" date="2014-12" db="EMBL/GenBank/DDBJ databases">
        <title>Draft genome sequence of Cohnella kolymensis strain B-2846.</title>
        <authorList>
            <person name="Karlyshev A.V."/>
            <person name="Kudryashova E.B."/>
        </authorList>
    </citation>
    <scope>NUCLEOTIDE SEQUENCE [LARGE SCALE GENOMIC DNA]</scope>
    <source>
        <strain evidence="3 4">VKM B-2846</strain>
    </source>
</reference>
<sequence>MQPRMIAMFLFILLIYSAMNYYIGWHVTGWMDDTGISYQPEIFWPLLALAAFGFLIGRIRVNRPLQPLFRFIKVLGSYYIFVFEYSFVLFALMDIVRAALIPFGIPLQEYDVYAGAAVLIVLGTALLIGSRNAWNPIVRKHVLDVDKSAVTAKEWTIAAASDIHLGNLVGNRHLRRLVSRVNRMNPDLILLPGDVIDDTIEPFIRNRMSRTLGQLKAKHGVYAVLGNHEYYGGHIEQYIEQMRSIGITVLRDDKLLIADSLYVAGRKDKTAETAEPEGRLSAGELLAGLDKAKPVILMDHQPTKFQQAADAGADLLLCGHTHRGQFAPNHLFTRRLFELDWGYMMKEAMHVIVSSGFGSWGPPIRIGSRSEIIQITLRLKS</sequence>
<feature type="transmembrane region" description="Helical" evidence="1">
    <location>
        <begin position="112"/>
        <end position="130"/>
    </location>
</feature>
<evidence type="ECO:0000256" key="1">
    <source>
        <dbReference type="SAM" id="Phobius"/>
    </source>
</evidence>
<feature type="domain" description="Calcineurin-like phosphoesterase" evidence="2">
    <location>
        <begin position="156"/>
        <end position="323"/>
    </location>
</feature>
<evidence type="ECO:0000259" key="2">
    <source>
        <dbReference type="Pfam" id="PF00149"/>
    </source>
</evidence>
<accession>A0ABR5A2K3</accession>
<evidence type="ECO:0000313" key="4">
    <source>
        <dbReference type="Proteomes" id="UP000054526"/>
    </source>
</evidence>
<dbReference type="Proteomes" id="UP000054526">
    <property type="component" value="Unassembled WGS sequence"/>
</dbReference>